<dbReference type="RefSeq" id="WP_215863498.1">
    <property type="nucleotide sequence ID" value="NZ_JABELD010000050.1"/>
</dbReference>
<organism evidence="1 2">
    <name type="scientific">Acidithiobacillus concretivorus</name>
    <dbReference type="NCBI Taxonomy" id="3063952"/>
    <lineage>
        <taxon>Bacteria</taxon>
        <taxon>Pseudomonadati</taxon>
        <taxon>Pseudomonadota</taxon>
        <taxon>Acidithiobacillia</taxon>
        <taxon>Acidithiobacillales</taxon>
        <taxon>Acidithiobacillaceae</taxon>
        <taxon>Acidithiobacillus</taxon>
    </lineage>
</organism>
<reference evidence="1 2" key="1">
    <citation type="journal article" date="2021" name="ISME J.">
        <title>Genomic evolution of the class Acidithiobacillia: deep-branching Proteobacteria living in extreme acidic conditions.</title>
        <authorList>
            <person name="Moya-Beltran A."/>
            <person name="Beard S."/>
            <person name="Rojas-Villalobos C."/>
            <person name="Issotta F."/>
            <person name="Gallardo Y."/>
            <person name="Ulloa R."/>
            <person name="Giaveno A."/>
            <person name="Degli Esposti M."/>
            <person name="Johnson D.B."/>
            <person name="Quatrini R."/>
        </authorList>
    </citation>
    <scope>NUCLEOTIDE SEQUENCE [LARGE SCALE GENOMIC DNA]</scope>
    <source>
        <strain evidence="1 2">ATCC 19703</strain>
    </source>
</reference>
<keyword evidence="2" id="KW-1185">Reference proteome</keyword>
<accession>A0ABS5ZQT4</accession>
<protein>
    <submittedName>
        <fullName evidence="1">Uncharacterized protein</fullName>
    </submittedName>
</protein>
<proteinExistence type="predicted"/>
<gene>
    <name evidence="1" type="ORF">HJG40_06925</name>
</gene>
<comment type="caution">
    <text evidence="1">The sequence shown here is derived from an EMBL/GenBank/DDBJ whole genome shotgun (WGS) entry which is preliminary data.</text>
</comment>
<evidence type="ECO:0000313" key="1">
    <source>
        <dbReference type="EMBL" id="MBU2738528.1"/>
    </source>
</evidence>
<evidence type="ECO:0000313" key="2">
    <source>
        <dbReference type="Proteomes" id="UP001197028"/>
    </source>
</evidence>
<dbReference type="EMBL" id="JABELD010000050">
    <property type="protein sequence ID" value="MBU2738528.1"/>
    <property type="molecule type" value="Genomic_DNA"/>
</dbReference>
<dbReference type="Proteomes" id="UP001197028">
    <property type="component" value="Unassembled WGS sequence"/>
</dbReference>
<sequence length="59" mass="6837">MDSMELTTQSRTPVGEVRTSLLEPENKIQEFSRAQRINPENYDADISWLATGFFAKLFR</sequence>
<name>A0ABS5ZQT4_9PROT</name>